<organism evidence="6 7">
    <name type="scientific">Ammonicoccus fulvus</name>
    <dbReference type="NCBI Taxonomy" id="3138240"/>
    <lineage>
        <taxon>Bacteria</taxon>
        <taxon>Bacillati</taxon>
        <taxon>Actinomycetota</taxon>
        <taxon>Actinomycetes</taxon>
        <taxon>Propionibacteriales</taxon>
        <taxon>Propionibacteriaceae</taxon>
        <taxon>Ammonicoccus</taxon>
    </lineage>
</organism>
<keyword evidence="7" id="KW-1185">Reference proteome</keyword>
<evidence type="ECO:0000313" key="7">
    <source>
        <dbReference type="Proteomes" id="UP001442841"/>
    </source>
</evidence>
<sequence length="495" mass="53391">MDLGVDFGTTRSLSAVADRGNYPVVGLTDDLGDAHDWFPSVVALASGRLVHGFAALVAAEHGAPSVRSFKRAMASPEFGPDTLMRLGPAEFPVVMVIESHLRALRDALATAGADPARATNTVIAVPAHAHGAQRFWTLECFRRAGFDVTAMMNEPSAAGFEYTHRQPRTISSRRTRLIVYDLGGGTFDASLVSVDGTSHEVLDSLGLNSLGGDDFDGVLAELALTNAGLTAADLGDTDRDQLLIACREAKERLSPQTRRIALDVGTHEVSVRVDDFYAAATPLVEATLEAMSPLLGGLDSATDLSEVAGLYLVGGASGLPLVPRLLRERFGRRVHRSPYPAASTAIGLAIAADRQSGFSINEQLSRGFGVFREGEGGRTLHFDPILERTEHVPQTGERVVVRRYRAAHNLGLFRFVEYAQLDPAGNPRGDVVPFGQILFPFDTDLQGRENDPALHIERRDAGPEIEERYVIDPNGIVTVQITDLDTGYRLEESLS</sequence>
<evidence type="ECO:0000313" key="6">
    <source>
        <dbReference type="EMBL" id="XAN07795.1"/>
    </source>
</evidence>
<dbReference type="InterPro" id="IPR018181">
    <property type="entry name" value="Heat_shock_70_CS"/>
</dbReference>
<keyword evidence="4" id="KW-0346">Stress response</keyword>
<dbReference type="Gene3D" id="3.30.420.40">
    <property type="match status" value="2"/>
</dbReference>
<dbReference type="InterPro" id="IPR043129">
    <property type="entry name" value="ATPase_NBD"/>
</dbReference>
<keyword evidence="2" id="KW-0547">Nucleotide-binding</keyword>
<proteinExistence type="inferred from homology"/>
<evidence type="ECO:0000256" key="1">
    <source>
        <dbReference type="ARBA" id="ARBA00007381"/>
    </source>
</evidence>
<dbReference type="PROSITE" id="PS00329">
    <property type="entry name" value="HSP70_2"/>
    <property type="match status" value="1"/>
</dbReference>
<keyword evidence="3" id="KW-0067">ATP-binding</keyword>
<dbReference type="PROSITE" id="PS01036">
    <property type="entry name" value="HSP70_3"/>
    <property type="match status" value="1"/>
</dbReference>
<name>A0ABZ3FSW2_9ACTN</name>
<dbReference type="PANTHER" id="PTHR19375">
    <property type="entry name" value="HEAT SHOCK PROTEIN 70KDA"/>
    <property type="match status" value="1"/>
</dbReference>
<keyword evidence="5" id="KW-0143">Chaperone</keyword>
<dbReference type="Gene3D" id="3.90.640.10">
    <property type="entry name" value="Actin, Chain A, domain 4"/>
    <property type="match status" value="1"/>
</dbReference>
<evidence type="ECO:0000256" key="4">
    <source>
        <dbReference type="ARBA" id="ARBA00023016"/>
    </source>
</evidence>
<dbReference type="PRINTS" id="PR00301">
    <property type="entry name" value="HEATSHOCK70"/>
</dbReference>
<dbReference type="RefSeq" id="WP_425309253.1">
    <property type="nucleotide sequence ID" value="NZ_CP154795.1"/>
</dbReference>
<dbReference type="Proteomes" id="UP001442841">
    <property type="component" value="Chromosome"/>
</dbReference>
<accession>A0ABZ3FSW2</accession>
<reference evidence="6 7" key="1">
    <citation type="submission" date="2024-04" db="EMBL/GenBank/DDBJ databases">
        <title>Isolation of an actinomycete strain from pig manure.</title>
        <authorList>
            <person name="Gong T."/>
            <person name="Yu Z."/>
            <person name="An M."/>
            <person name="Wei C."/>
            <person name="Yang W."/>
            <person name="Liu L."/>
        </authorList>
    </citation>
    <scope>NUCLEOTIDE SEQUENCE [LARGE SCALE GENOMIC DNA]</scope>
    <source>
        <strain evidence="6 7">ZF39</strain>
    </source>
</reference>
<evidence type="ECO:0000256" key="5">
    <source>
        <dbReference type="ARBA" id="ARBA00023186"/>
    </source>
</evidence>
<dbReference type="EMBL" id="CP154795">
    <property type="protein sequence ID" value="XAN07795.1"/>
    <property type="molecule type" value="Genomic_DNA"/>
</dbReference>
<comment type="similarity">
    <text evidence="1">Belongs to the heat shock protein 70 family.</text>
</comment>
<protein>
    <submittedName>
        <fullName evidence="6">Hsp70 family protein</fullName>
    </submittedName>
</protein>
<dbReference type="Pfam" id="PF00012">
    <property type="entry name" value="HSP70"/>
    <property type="match status" value="1"/>
</dbReference>
<evidence type="ECO:0000256" key="2">
    <source>
        <dbReference type="ARBA" id="ARBA00022741"/>
    </source>
</evidence>
<dbReference type="InterPro" id="IPR013126">
    <property type="entry name" value="Hsp_70_fam"/>
</dbReference>
<evidence type="ECO:0000256" key="3">
    <source>
        <dbReference type="ARBA" id="ARBA00022840"/>
    </source>
</evidence>
<dbReference type="SUPFAM" id="SSF53067">
    <property type="entry name" value="Actin-like ATPase domain"/>
    <property type="match status" value="2"/>
</dbReference>
<gene>
    <name evidence="6" type="ORF">AADG42_10925</name>
</gene>